<dbReference type="EMBL" id="CAJNIZ010000669">
    <property type="protein sequence ID" value="CAE7172086.1"/>
    <property type="molecule type" value="Genomic_DNA"/>
</dbReference>
<evidence type="ECO:0000256" key="3">
    <source>
        <dbReference type="ARBA" id="ARBA00023274"/>
    </source>
</evidence>
<comment type="caution">
    <text evidence="6">The sequence shown here is derived from an EMBL/GenBank/DDBJ whole genome shotgun (WGS) entry which is preliminary data.</text>
</comment>
<gene>
    <name evidence="6" type="primary">rplQ</name>
    <name evidence="6" type="ORF">SPIL2461_LOCUS759</name>
</gene>
<accession>A0A812IPU4</accession>
<dbReference type="OrthoDB" id="410364at2759"/>
<proteinExistence type="inferred from homology"/>
<evidence type="ECO:0000256" key="5">
    <source>
        <dbReference type="SAM" id="MobiDB-lite"/>
    </source>
</evidence>
<evidence type="ECO:0000313" key="6">
    <source>
        <dbReference type="EMBL" id="CAE7172086.1"/>
    </source>
</evidence>
<dbReference type="AlphaFoldDB" id="A0A812IPU4"/>
<sequence length="159" mass="18334">MYFKRKYGGPIKKDPDAEFGPQYHGPKGTGGIQRSSRLGFPKWGQQRVIPKLSGASYEYRKNTMRNLTTQVIRLGRIKTTRAKAEALTHFVDRMIVLAKRGDDLSRREAGEWLYDQVLVDNLFKLAPERYPGQTDGFCKVTRTMNRKGDWSEMAYIELI</sequence>
<dbReference type="PANTHER" id="PTHR14413:SF16">
    <property type="entry name" value="LARGE RIBOSOMAL SUBUNIT PROTEIN BL17M"/>
    <property type="match status" value="1"/>
</dbReference>
<evidence type="ECO:0000256" key="4">
    <source>
        <dbReference type="RuleBase" id="RU000660"/>
    </source>
</evidence>
<dbReference type="Gene3D" id="3.90.1030.10">
    <property type="entry name" value="Ribosomal protein L17"/>
    <property type="match status" value="1"/>
</dbReference>
<dbReference type="InterPro" id="IPR000456">
    <property type="entry name" value="Ribosomal_bL17"/>
</dbReference>
<dbReference type="PANTHER" id="PTHR14413">
    <property type="entry name" value="RIBOSOMAL PROTEIN L17"/>
    <property type="match status" value="1"/>
</dbReference>
<dbReference type="GO" id="GO:0006412">
    <property type="term" value="P:translation"/>
    <property type="evidence" value="ECO:0007669"/>
    <property type="project" value="InterPro"/>
</dbReference>
<evidence type="ECO:0000256" key="2">
    <source>
        <dbReference type="ARBA" id="ARBA00022980"/>
    </source>
</evidence>
<reference evidence="6" key="1">
    <citation type="submission" date="2021-02" db="EMBL/GenBank/DDBJ databases">
        <authorList>
            <person name="Dougan E. K."/>
            <person name="Rhodes N."/>
            <person name="Thang M."/>
            <person name="Chan C."/>
        </authorList>
    </citation>
    <scope>NUCLEOTIDE SEQUENCE</scope>
</reference>
<keyword evidence="3 4" id="KW-0687">Ribonucleoprotein</keyword>
<feature type="region of interest" description="Disordered" evidence="5">
    <location>
        <begin position="1"/>
        <end position="36"/>
    </location>
</feature>
<dbReference type="SUPFAM" id="SSF64263">
    <property type="entry name" value="Prokaryotic ribosomal protein L17"/>
    <property type="match status" value="1"/>
</dbReference>
<organism evidence="6 7">
    <name type="scientific">Symbiodinium pilosum</name>
    <name type="common">Dinoflagellate</name>
    <dbReference type="NCBI Taxonomy" id="2952"/>
    <lineage>
        <taxon>Eukaryota</taxon>
        <taxon>Sar</taxon>
        <taxon>Alveolata</taxon>
        <taxon>Dinophyceae</taxon>
        <taxon>Suessiales</taxon>
        <taxon>Symbiodiniaceae</taxon>
        <taxon>Symbiodinium</taxon>
    </lineage>
</organism>
<dbReference type="GO" id="GO:0003735">
    <property type="term" value="F:structural constituent of ribosome"/>
    <property type="evidence" value="ECO:0007669"/>
    <property type="project" value="InterPro"/>
</dbReference>
<dbReference type="Proteomes" id="UP000649617">
    <property type="component" value="Unassembled WGS sequence"/>
</dbReference>
<dbReference type="InterPro" id="IPR036373">
    <property type="entry name" value="Ribosomal_bL17_sf"/>
</dbReference>
<evidence type="ECO:0000313" key="7">
    <source>
        <dbReference type="Proteomes" id="UP000649617"/>
    </source>
</evidence>
<evidence type="ECO:0000256" key="1">
    <source>
        <dbReference type="ARBA" id="ARBA00008777"/>
    </source>
</evidence>
<dbReference type="GO" id="GO:0022625">
    <property type="term" value="C:cytosolic large ribosomal subunit"/>
    <property type="evidence" value="ECO:0007669"/>
    <property type="project" value="TreeGrafter"/>
</dbReference>
<dbReference type="NCBIfam" id="TIGR00059">
    <property type="entry name" value="L17"/>
    <property type="match status" value="1"/>
</dbReference>
<protein>
    <submittedName>
        <fullName evidence="6">RplQ protein</fullName>
    </submittedName>
</protein>
<keyword evidence="2 4" id="KW-0689">Ribosomal protein</keyword>
<dbReference type="Pfam" id="PF01196">
    <property type="entry name" value="Ribosomal_L17"/>
    <property type="match status" value="1"/>
</dbReference>
<comment type="similarity">
    <text evidence="1 4">Belongs to the bacterial ribosomal protein bL17 family.</text>
</comment>
<name>A0A812IPU4_SYMPI</name>
<keyword evidence="7" id="KW-1185">Reference proteome</keyword>